<evidence type="ECO:0000256" key="2">
    <source>
        <dbReference type="ARBA" id="ARBA00022741"/>
    </source>
</evidence>
<dbReference type="OMA" id="EEYNCIM"/>
<dbReference type="STRING" id="61819.ENSACIP00000009173"/>
<dbReference type="GeneTree" id="ENSGT00940000164100"/>
<keyword evidence="3" id="KW-0342">GTP-binding</keyword>
<dbReference type="CDD" id="cd01852">
    <property type="entry name" value="AIG1"/>
    <property type="match status" value="1"/>
</dbReference>
<organism evidence="6 7">
    <name type="scientific">Amphilophus citrinellus</name>
    <name type="common">Midas cichlid</name>
    <name type="synonym">Cichlasoma citrinellum</name>
    <dbReference type="NCBI Taxonomy" id="61819"/>
    <lineage>
        <taxon>Eukaryota</taxon>
        <taxon>Metazoa</taxon>
        <taxon>Chordata</taxon>
        <taxon>Craniata</taxon>
        <taxon>Vertebrata</taxon>
        <taxon>Euteleostomi</taxon>
        <taxon>Actinopterygii</taxon>
        <taxon>Neopterygii</taxon>
        <taxon>Teleostei</taxon>
        <taxon>Neoteleostei</taxon>
        <taxon>Acanthomorphata</taxon>
        <taxon>Ovalentaria</taxon>
        <taxon>Cichlomorphae</taxon>
        <taxon>Cichliformes</taxon>
        <taxon>Cichlidae</taxon>
        <taxon>New World cichlids</taxon>
        <taxon>Cichlasomatinae</taxon>
        <taxon>Heroini</taxon>
        <taxon>Amphilophus</taxon>
    </lineage>
</organism>
<accession>A0A3Q0RH97</accession>
<feature type="domain" description="AIG1-type G" evidence="5">
    <location>
        <begin position="20"/>
        <end position="221"/>
    </location>
</feature>
<name>A0A3Q0RH97_AMPCI</name>
<dbReference type="PANTHER" id="PTHR10903:SF170">
    <property type="entry name" value="GTPASE IMAP FAMILY MEMBER 7"/>
    <property type="match status" value="1"/>
</dbReference>
<dbReference type="SUPFAM" id="SSF52540">
    <property type="entry name" value="P-loop containing nucleoside triphosphate hydrolases"/>
    <property type="match status" value="1"/>
</dbReference>
<evidence type="ECO:0000313" key="7">
    <source>
        <dbReference type="Proteomes" id="UP000261340"/>
    </source>
</evidence>
<reference evidence="6" key="1">
    <citation type="submission" date="2025-08" db="UniProtKB">
        <authorList>
            <consortium name="Ensembl"/>
        </authorList>
    </citation>
    <scope>IDENTIFICATION</scope>
</reference>
<sequence>MCSYSEVRSWSRELFHLHNIKKFMMVLIGKTGSGKSATGNTMLGRQCFYSKACVKSVTSVCQKETAEINGRPVIVVDTPGLFDTTLSTQQIKLELVKCINLLAPGPHVFLLVVQIGRFTQEEKDTVELIKNFFGEKSKDFIILIFTRGDDLSNQTIKDYIEEDSQGFLKKVTKDCGERYHVINNNDQNNRSQVTRLLAKIESMVRKNGGGYYTSEMFQEAEAAIQKEMQKIMKDKERQIQSEQRVLERKYEEEMQVKRNTLAKLTAKFEEEIKESRLHKQNDEFTVAVTESLDPNFQSVIITAVSVVAVFDYFSKHCYISSLILFHFCAGLAGVWLEKRFHVSGIIPGERDSCSQR</sequence>
<dbReference type="InterPro" id="IPR006703">
    <property type="entry name" value="G_AIG1"/>
</dbReference>
<dbReference type="PROSITE" id="PS51720">
    <property type="entry name" value="G_AIG1"/>
    <property type="match status" value="1"/>
</dbReference>
<dbReference type="Gene3D" id="3.40.50.300">
    <property type="entry name" value="P-loop containing nucleotide triphosphate hydrolases"/>
    <property type="match status" value="1"/>
</dbReference>
<dbReference type="Ensembl" id="ENSACIT00000009449.1">
    <property type="protein sequence ID" value="ENSACIP00000009173.1"/>
    <property type="gene ID" value="ENSACIG00000007191.1"/>
</dbReference>
<evidence type="ECO:0000259" key="5">
    <source>
        <dbReference type="PROSITE" id="PS51720"/>
    </source>
</evidence>
<feature type="coiled-coil region" evidence="4">
    <location>
        <begin position="217"/>
        <end position="267"/>
    </location>
</feature>
<comment type="similarity">
    <text evidence="1">Belongs to the TRAFAC class TrmE-Era-EngA-EngB-Septin-like GTPase superfamily. AIG1/Toc34/Toc159-like paraseptin GTPase family. IAN subfamily.</text>
</comment>
<dbReference type="Pfam" id="PF04548">
    <property type="entry name" value="AIG1"/>
    <property type="match status" value="1"/>
</dbReference>
<evidence type="ECO:0000256" key="1">
    <source>
        <dbReference type="ARBA" id="ARBA00008535"/>
    </source>
</evidence>
<proteinExistence type="inferred from homology"/>
<evidence type="ECO:0000313" key="6">
    <source>
        <dbReference type="Ensembl" id="ENSACIP00000009173.1"/>
    </source>
</evidence>
<dbReference type="Proteomes" id="UP000261340">
    <property type="component" value="Unplaced"/>
</dbReference>
<dbReference type="GO" id="GO:0005525">
    <property type="term" value="F:GTP binding"/>
    <property type="evidence" value="ECO:0007669"/>
    <property type="project" value="UniProtKB-KW"/>
</dbReference>
<keyword evidence="7" id="KW-1185">Reference proteome</keyword>
<keyword evidence="4" id="KW-0175">Coiled coil</keyword>
<dbReference type="InterPro" id="IPR027417">
    <property type="entry name" value="P-loop_NTPase"/>
</dbReference>
<keyword evidence="2" id="KW-0547">Nucleotide-binding</keyword>
<evidence type="ECO:0000256" key="4">
    <source>
        <dbReference type="SAM" id="Coils"/>
    </source>
</evidence>
<dbReference type="PANTHER" id="PTHR10903">
    <property type="entry name" value="GTPASE, IMAP FAMILY MEMBER-RELATED"/>
    <property type="match status" value="1"/>
</dbReference>
<evidence type="ECO:0000256" key="3">
    <source>
        <dbReference type="ARBA" id="ARBA00023134"/>
    </source>
</evidence>
<protein>
    <recommendedName>
        <fullName evidence="5">AIG1-type G domain-containing protein</fullName>
    </recommendedName>
</protein>
<dbReference type="AlphaFoldDB" id="A0A3Q0RH97"/>
<dbReference type="FunFam" id="3.40.50.300:FF:000366">
    <property type="entry name" value="GTPase, IMAP family member 2"/>
    <property type="match status" value="1"/>
</dbReference>
<dbReference type="InterPro" id="IPR045058">
    <property type="entry name" value="GIMA/IAN/Toc"/>
</dbReference>
<reference evidence="6" key="2">
    <citation type="submission" date="2025-09" db="UniProtKB">
        <authorList>
            <consortium name="Ensembl"/>
        </authorList>
    </citation>
    <scope>IDENTIFICATION</scope>
</reference>